<dbReference type="InterPro" id="IPR036802">
    <property type="entry name" value="ATP-guanido_PTrfase_N_sf"/>
</dbReference>
<name>A0ABD0L5D8_9CAEN</name>
<dbReference type="PROSITE" id="PS51509">
    <property type="entry name" value="PHOSPHAGEN_KINASE_N"/>
    <property type="match status" value="1"/>
</dbReference>
<evidence type="ECO:0000313" key="3">
    <source>
        <dbReference type="EMBL" id="KAK7494542.1"/>
    </source>
</evidence>
<keyword evidence="4" id="KW-1185">Reference proteome</keyword>
<sequence>QNRPLTGLRVSRRNPGPPRAASGEFTLCTAPRLAAIRTLCNSVIMSKKTCDQLWEKLQKEGKDSKSLLKKHLTEDLYKELKDKKTKFGGTLADCIRSGAGLIRIVLLSVGVAGPSASPTIPNQATT</sequence>
<dbReference type="Pfam" id="PF02807">
    <property type="entry name" value="ATP-gua_PtransN"/>
    <property type="match status" value="1"/>
</dbReference>
<dbReference type="Gene3D" id="1.10.135.10">
    <property type="entry name" value="ATP:guanido phosphotransferase, N-terminal domain"/>
    <property type="match status" value="1"/>
</dbReference>
<protein>
    <recommendedName>
        <fullName evidence="2">Phosphagen kinase N-terminal domain-containing protein</fullName>
    </recommendedName>
</protein>
<accession>A0ABD0L5D8</accession>
<dbReference type="AlphaFoldDB" id="A0ABD0L5D8"/>
<organism evidence="3 4">
    <name type="scientific">Batillaria attramentaria</name>
    <dbReference type="NCBI Taxonomy" id="370345"/>
    <lineage>
        <taxon>Eukaryota</taxon>
        <taxon>Metazoa</taxon>
        <taxon>Spiralia</taxon>
        <taxon>Lophotrochozoa</taxon>
        <taxon>Mollusca</taxon>
        <taxon>Gastropoda</taxon>
        <taxon>Caenogastropoda</taxon>
        <taxon>Sorbeoconcha</taxon>
        <taxon>Cerithioidea</taxon>
        <taxon>Batillariidae</taxon>
        <taxon>Batillaria</taxon>
    </lineage>
</organism>
<feature type="domain" description="Phosphagen kinase N-terminal" evidence="2">
    <location>
        <begin position="49"/>
        <end position="126"/>
    </location>
</feature>
<feature type="non-terminal residue" evidence="3">
    <location>
        <position position="1"/>
    </location>
</feature>
<dbReference type="InterPro" id="IPR022413">
    <property type="entry name" value="ATP-guanido_PTrfase_N"/>
</dbReference>
<reference evidence="3 4" key="1">
    <citation type="journal article" date="2023" name="Sci. Data">
        <title>Genome assembly of the Korean intertidal mud-creeper Batillaria attramentaria.</title>
        <authorList>
            <person name="Patra A.K."/>
            <person name="Ho P.T."/>
            <person name="Jun S."/>
            <person name="Lee S.J."/>
            <person name="Kim Y."/>
            <person name="Won Y.J."/>
        </authorList>
    </citation>
    <scope>NUCLEOTIDE SEQUENCE [LARGE SCALE GENOMIC DNA]</scope>
    <source>
        <strain evidence="3">Wonlab-2016</strain>
    </source>
</reference>
<dbReference type="EMBL" id="JACVVK020000082">
    <property type="protein sequence ID" value="KAK7494542.1"/>
    <property type="molecule type" value="Genomic_DNA"/>
</dbReference>
<comment type="caution">
    <text evidence="3">The sequence shown here is derived from an EMBL/GenBank/DDBJ whole genome shotgun (WGS) entry which is preliminary data.</text>
</comment>
<evidence type="ECO:0000259" key="2">
    <source>
        <dbReference type="PROSITE" id="PS51509"/>
    </source>
</evidence>
<comment type="similarity">
    <text evidence="1">Belongs to the ATP:guanido phosphotransferase family.</text>
</comment>
<evidence type="ECO:0000256" key="1">
    <source>
        <dbReference type="PROSITE-ProRule" id="PRU00842"/>
    </source>
</evidence>
<dbReference type="SUPFAM" id="SSF48034">
    <property type="entry name" value="Guanido kinase N-terminal domain"/>
    <property type="match status" value="1"/>
</dbReference>
<dbReference type="Proteomes" id="UP001519460">
    <property type="component" value="Unassembled WGS sequence"/>
</dbReference>
<evidence type="ECO:0000313" key="4">
    <source>
        <dbReference type="Proteomes" id="UP001519460"/>
    </source>
</evidence>
<proteinExistence type="inferred from homology"/>
<gene>
    <name evidence="3" type="ORF">BaRGS_00014195</name>
</gene>